<dbReference type="AlphaFoldDB" id="A0A6M3KMD7"/>
<accession>A0A6M3KMD7</accession>
<dbReference type="EMBL" id="MT142488">
    <property type="protein sequence ID" value="QJA82478.1"/>
    <property type="molecule type" value="Genomic_DNA"/>
</dbReference>
<protein>
    <submittedName>
        <fullName evidence="2">Uncharacterized protein</fullName>
    </submittedName>
</protein>
<proteinExistence type="predicted"/>
<reference evidence="2" key="1">
    <citation type="submission" date="2020-03" db="EMBL/GenBank/DDBJ databases">
        <title>The deep terrestrial virosphere.</title>
        <authorList>
            <person name="Holmfeldt K."/>
            <person name="Nilsson E."/>
            <person name="Simone D."/>
            <person name="Lopez-Fernandez M."/>
            <person name="Wu X."/>
            <person name="de Brujin I."/>
            <person name="Lundin D."/>
            <person name="Andersson A."/>
            <person name="Bertilsson S."/>
            <person name="Dopson M."/>
        </authorList>
    </citation>
    <scope>NUCLEOTIDE SEQUENCE</scope>
    <source>
        <strain evidence="2">MM415A00402</strain>
        <strain evidence="1">MM415B00534</strain>
    </source>
</reference>
<name>A0A6M3KMD7_9ZZZZ</name>
<evidence type="ECO:0000313" key="2">
    <source>
        <dbReference type="EMBL" id="QJA82478.1"/>
    </source>
</evidence>
<organism evidence="2">
    <name type="scientific">viral metagenome</name>
    <dbReference type="NCBI Taxonomy" id="1070528"/>
    <lineage>
        <taxon>unclassified sequences</taxon>
        <taxon>metagenomes</taxon>
        <taxon>organismal metagenomes</taxon>
    </lineage>
</organism>
<evidence type="ECO:0000313" key="1">
    <source>
        <dbReference type="EMBL" id="QJA64172.1"/>
    </source>
</evidence>
<dbReference type="EMBL" id="MT141514">
    <property type="protein sequence ID" value="QJA64172.1"/>
    <property type="molecule type" value="Genomic_DNA"/>
</dbReference>
<gene>
    <name evidence="2" type="ORF">MM415A00402_0031</name>
    <name evidence="1" type="ORF">MM415B00534_0031</name>
</gene>
<sequence>MEGTSRIMTAAEMIQDLRAKKEAEGGIALELEDMISLAQAIDQELFLLRDRMVELVDYTAKLDAVAGAHSHDCQGRPLVPVEYQGPKLGSGRNGPRMRGAGSALSALYVGLTTKGRHSESEGE</sequence>